<gene>
    <name evidence="2" type="ORF">MSAN_01704100</name>
</gene>
<evidence type="ECO:0000313" key="3">
    <source>
        <dbReference type="Proteomes" id="UP000623467"/>
    </source>
</evidence>
<proteinExistence type="predicted"/>
<dbReference type="PANTHER" id="PTHR43798:SF5">
    <property type="entry name" value="MONOACYLGLYCEROL LIPASE ABHD6"/>
    <property type="match status" value="1"/>
</dbReference>
<dbReference type="InterPro" id="IPR000073">
    <property type="entry name" value="AB_hydrolase_1"/>
</dbReference>
<dbReference type="EMBL" id="JACAZH010000015">
    <property type="protein sequence ID" value="KAF7349769.1"/>
    <property type="molecule type" value="Genomic_DNA"/>
</dbReference>
<dbReference type="Gene3D" id="3.40.50.1820">
    <property type="entry name" value="alpha/beta hydrolase"/>
    <property type="match status" value="1"/>
</dbReference>
<dbReference type="OrthoDB" id="19657at2759"/>
<reference evidence="2" key="1">
    <citation type="submission" date="2020-05" db="EMBL/GenBank/DDBJ databases">
        <title>Mycena genomes resolve the evolution of fungal bioluminescence.</title>
        <authorList>
            <person name="Tsai I.J."/>
        </authorList>
    </citation>
    <scope>NUCLEOTIDE SEQUENCE</scope>
    <source>
        <strain evidence="2">160909Yilan</strain>
    </source>
</reference>
<dbReference type="SUPFAM" id="SSF53474">
    <property type="entry name" value="alpha/beta-Hydrolases"/>
    <property type="match status" value="1"/>
</dbReference>
<keyword evidence="2" id="KW-0378">Hydrolase</keyword>
<feature type="domain" description="AB hydrolase-1" evidence="1">
    <location>
        <begin position="37"/>
        <end position="286"/>
    </location>
</feature>
<evidence type="ECO:0000259" key="1">
    <source>
        <dbReference type="Pfam" id="PF12697"/>
    </source>
</evidence>
<dbReference type="PANTHER" id="PTHR43798">
    <property type="entry name" value="MONOACYLGLYCEROL LIPASE"/>
    <property type="match status" value="1"/>
</dbReference>
<protein>
    <submittedName>
        <fullName evidence="2">Alpha/beta hydrolase</fullName>
    </submittedName>
</protein>
<dbReference type="Proteomes" id="UP000623467">
    <property type="component" value="Unassembled WGS sequence"/>
</dbReference>
<comment type="caution">
    <text evidence="2">The sequence shown here is derived from an EMBL/GenBank/DDBJ whole genome shotgun (WGS) entry which is preliminary data.</text>
</comment>
<dbReference type="InterPro" id="IPR050266">
    <property type="entry name" value="AB_hydrolase_sf"/>
</dbReference>
<dbReference type="GO" id="GO:0046464">
    <property type="term" value="P:acylglycerol catabolic process"/>
    <property type="evidence" value="ECO:0007669"/>
    <property type="project" value="TreeGrafter"/>
</dbReference>
<dbReference type="Pfam" id="PF12697">
    <property type="entry name" value="Abhydrolase_6"/>
    <property type="match status" value="1"/>
</dbReference>
<keyword evidence="3" id="KW-1185">Reference proteome</keyword>
<dbReference type="AlphaFoldDB" id="A0A8H6XZS7"/>
<sequence length="344" mass="37324">MPRIDLQTSTGSESFAYTISTPTQDCAESIEQGVPTILLIHPSYTLSAIFHPMFEDPRLRRFNLVAMDLRGHGGTTAKVEDTFTTEIAAEDFLALLDALEISACHVAGVSFGASIALEMAIIAAEKVLSLFMLSPPPFVEPAGTLEGRKEIFECWKEGLLNSDNVAFEDALVGGIQLAYNGTETPFSKALGGVILDSTTRIWAKDHLDIMYTVTVRYLENQAPQDASALARVRCPVLLLHCSADLAYTLESAEELLSTLRAANVDAKLDVLEGAPHMGNVTHPTQVNVFLYDFISAHCPVSSLPQAPTSVQSPFLEELTAFGLLEDEDAEMENSIQTSLSLSRV</sequence>
<organism evidence="2 3">
    <name type="scientific">Mycena sanguinolenta</name>
    <dbReference type="NCBI Taxonomy" id="230812"/>
    <lineage>
        <taxon>Eukaryota</taxon>
        <taxon>Fungi</taxon>
        <taxon>Dikarya</taxon>
        <taxon>Basidiomycota</taxon>
        <taxon>Agaricomycotina</taxon>
        <taxon>Agaricomycetes</taxon>
        <taxon>Agaricomycetidae</taxon>
        <taxon>Agaricales</taxon>
        <taxon>Marasmiineae</taxon>
        <taxon>Mycenaceae</taxon>
        <taxon>Mycena</taxon>
    </lineage>
</organism>
<name>A0A8H6XZS7_9AGAR</name>
<dbReference type="GO" id="GO:0016020">
    <property type="term" value="C:membrane"/>
    <property type="evidence" value="ECO:0007669"/>
    <property type="project" value="TreeGrafter"/>
</dbReference>
<dbReference type="GO" id="GO:0047372">
    <property type="term" value="F:monoacylglycerol lipase activity"/>
    <property type="evidence" value="ECO:0007669"/>
    <property type="project" value="TreeGrafter"/>
</dbReference>
<dbReference type="InterPro" id="IPR029058">
    <property type="entry name" value="AB_hydrolase_fold"/>
</dbReference>
<accession>A0A8H6XZS7</accession>
<evidence type="ECO:0000313" key="2">
    <source>
        <dbReference type="EMBL" id="KAF7349769.1"/>
    </source>
</evidence>